<evidence type="ECO:0000313" key="2">
    <source>
        <dbReference type="EMBL" id="KAF3608247.1"/>
    </source>
</evidence>
<protein>
    <recommendedName>
        <fullName evidence="4">Autophagy-related protein</fullName>
    </recommendedName>
</protein>
<reference evidence="2 3" key="1">
    <citation type="journal article" date="2020" name="BMC Genomics">
        <title>Intraspecific diversification of the crop wild relative Brassica cretica Lam. using demographic model selection.</title>
        <authorList>
            <person name="Kioukis A."/>
            <person name="Michalopoulou V.A."/>
            <person name="Briers L."/>
            <person name="Pirintsos S."/>
            <person name="Studholme D.J."/>
            <person name="Pavlidis P."/>
            <person name="Sarris P.F."/>
        </authorList>
    </citation>
    <scope>NUCLEOTIDE SEQUENCE [LARGE SCALE GENOMIC DNA]</scope>
    <source>
        <strain evidence="3">cv. PFS-1207/04</strain>
    </source>
</reference>
<feature type="transmembrane region" description="Helical" evidence="1">
    <location>
        <begin position="31"/>
        <end position="49"/>
    </location>
</feature>
<keyword evidence="1" id="KW-0812">Transmembrane</keyword>
<evidence type="ECO:0000313" key="3">
    <source>
        <dbReference type="Proteomes" id="UP000266723"/>
    </source>
</evidence>
<dbReference type="Proteomes" id="UP000266723">
    <property type="component" value="Unassembled WGS sequence"/>
</dbReference>
<dbReference type="EMBL" id="QGKV02000297">
    <property type="protein sequence ID" value="KAF3608247.1"/>
    <property type="molecule type" value="Genomic_DNA"/>
</dbReference>
<keyword evidence="1" id="KW-1133">Transmembrane helix</keyword>
<sequence length="79" mass="9294">MNKGSSFKLDNDYEKRKAEADRIREKYPDRIPVCHVSCKGFIFMLYALFLDSTYKNMIFGENPLDPLAEWLYSCVCLIM</sequence>
<organism evidence="2 3">
    <name type="scientific">Brassica cretica</name>
    <name type="common">Mustard</name>
    <dbReference type="NCBI Taxonomy" id="69181"/>
    <lineage>
        <taxon>Eukaryota</taxon>
        <taxon>Viridiplantae</taxon>
        <taxon>Streptophyta</taxon>
        <taxon>Embryophyta</taxon>
        <taxon>Tracheophyta</taxon>
        <taxon>Spermatophyta</taxon>
        <taxon>Magnoliopsida</taxon>
        <taxon>eudicotyledons</taxon>
        <taxon>Gunneridae</taxon>
        <taxon>Pentapetalae</taxon>
        <taxon>rosids</taxon>
        <taxon>malvids</taxon>
        <taxon>Brassicales</taxon>
        <taxon>Brassicaceae</taxon>
        <taxon>Brassiceae</taxon>
        <taxon>Brassica</taxon>
    </lineage>
</organism>
<dbReference type="InterPro" id="IPR029071">
    <property type="entry name" value="Ubiquitin-like_domsf"/>
</dbReference>
<proteinExistence type="predicted"/>
<keyword evidence="1" id="KW-0472">Membrane</keyword>
<comment type="caution">
    <text evidence="2">The sequence shown here is derived from an EMBL/GenBank/DDBJ whole genome shotgun (WGS) entry which is preliminary data.</text>
</comment>
<dbReference type="SUPFAM" id="SSF54236">
    <property type="entry name" value="Ubiquitin-like"/>
    <property type="match status" value="1"/>
</dbReference>
<evidence type="ECO:0000256" key="1">
    <source>
        <dbReference type="SAM" id="Phobius"/>
    </source>
</evidence>
<gene>
    <name evidence="2" type="ORF">DY000_02045819</name>
</gene>
<name>A0ABQ7EX73_BRACR</name>
<evidence type="ECO:0008006" key="4">
    <source>
        <dbReference type="Google" id="ProtNLM"/>
    </source>
</evidence>
<accession>A0ABQ7EX73</accession>
<dbReference type="Gene3D" id="3.10.20.90">
    <property type="entry name" value="Phosphatidylinositol 3-kinase Catalytic Subunit, Chain A, domain 1"/>
    <property type="match status" value="1"/>
</dbReference>
<keyword evidence="3" id="KW-1185">Reference proteome</keyword>